<accession>A0A099KW42</accession>
<dbReference type="AlphaFoldDB" id="A0A099KW42"/>
<keyword evidence="1" id="KW-0732">Signal</keyword>
<evidence type="ECO:0000256" key="1">
    <source>
        <dbReference type="SAM" id="SignalP"/>
    </source>
</evidence>
<evidence type="ECO:0000313" key="2">
    <source>
        <dbReference type="EMBL" id="KGJ93873.1"/>
    </source>
</evidence>
<comment type="caution">
    <text evidence="2">The sequence shown here is derived from an EMBL/GenBank/DDBJ whole genome shotgun (WGS) entry which is preliminary data.</text>
</comment>
<reference evidence="2 3" key="1">
    <citation type="submission" date="2014-08" db="EMBL/GenBank/DDBJ databases">
        <title>Genomic and Phenotypic Diversity of Colwellia psychrerythraea strains from Disparate Marine Basins.</title>
        <authorList>
            <person name="Techtmann S.M."/>
            <person name="Stelling S.C."/>
            <person name="Utturkar S.M."/>
            <person name="Alshibli N."/>
            <person name="Harris A."/>
            <person name="Brown S.D."/>
            <person name="Hazen T.C."/>
        </authorList>
    </citation>
    <scope>NUCLEOTIDE SEQUENCE [LARGE SCALE GENOMIC DNA]</scope>
    <source>
        <strain evidence="2 3">GAB14E</strain>
    </source>
</reference>
<dbReference type="RefSeq" id="WP_033082092.1">
    <property type="nucleotide sequence ID" value="NZ_JQEC01000021.1"/>
</dbReference>
<dbReference type="EMBL" id="JQEC01000021">
    <property type="protein sequence ID" value="KGJ93873.1"/>
    <property type="molecule type" value="Genomic_DNA"/>
</dbReference>
<evidence type="ECO:0000313" key="3">
    <source>
        <dbReference type="Proteomes" id="UP000029868"/>
    </source>
</evidence>
<evidence type="ECO:0008006" key="4">
    <source>
        <dbReference type="Google" id="ProtNLM"/>
    </source>
</evidence>
<dbReference type="PATRIC" id="fig|28229.3.peg.2052"/>
<feature type="chain" id="PRO_5001949027" description="Lipoprotein" evidence="1">
    <location>
        <begin position="21"/>
        <end position="107"/>
    </location>
</feature>
<feature type="signal peptide" evidence="1">
    <location>
        <begin position="1"/>
        <end position="20"/>
    </location>
</feature>
<gene>
    <name evidence="2" type="ORF">GAB14E_2428</name>
</gene>
<name>A0A099KW42_COLPS</name>
<protein>
    <recommendedName>
        <fullName evidence="4">Lipoprotein</fullName>
    </recommendedName>
</protein>
<dbReference type="OrthoDB" id="6228424at2"/>
<proteinExistence type="predicted"/>
<sequence length="107" mass="11526">MTKLITAVLLTTALSFNVLANEQCGEEDKNIIAMQERNLHHGALKTSSFLAYTRITVGSAGMVYAVVNSATGIGLLSFVVFLGGALDIYINSENDEVIEKLTEKLCT</sequence>
<organism evidence="2 3">
    <name type="scientific">Colwellia psychrerythraea</name>
    <name type="common">Vibrio psychroerythus</name>
    <dbReference type="NCBI Taxonomy" id="28229"/>
    <lineage>
        <taxon>Bacteria</taxon>
        <taxon>Pseudomonadati</taxon>
        <taxon>Pseudomonadota</taxon>
        <taxon>Gammaproteobacteria</taxon>
        <taxon>Alteromonadales</taxon>
        <taxon>Colwelliaceae</taxon>
        <taxon>Colwellia</taxon>
    </lineage>
</organism>
<dbReference type="Proteomes" id="UP000029868">
    <property type="component" value="Unassembled WGS sequence"/>
</dbReference>